<feature type="coiled-coil region" evidence="7">
    <location>
        <begin position="182"/>
        <end position="255"/>
    </location>
</feature>
<dbReference type="InterPro" id="IPR020472">
    <property type="entry name" value="WD40_PAC1"/>
</dbReference>
<dbReference type="OrthoDB" id="19944at2759"/>
<dbReference type="EMBL" id="ASPP01023883">
    <property type="protein sequence ID" value="ETO09832.1"/>
    <property type="molecule type" value="Genomic_DNA"/>
</dbReference>
<dbReference type="InterPro" id="IPR001680">
    <property type="entry name" value="WD40_rpt"/>
</dbReference>
<dbReference type="Gene3D" id="3.30.40.10">
    <property type="entry name" value="Zinc/RING finger domain, C3HC4 (zinc finger)"/>
    <property type="match status" value="1"/>
</dbReference>
<gene>
    <name evidence="9" type="ORF">RFI_27546</name>
</gene>
<dbReference type="GO" id="GO:0017070">
    <property type="term" value="F:U6 snRNA binding"/>
    <property type="evidence" value="ECO:0007669"/>
    <property type="project" value="TreeGrafter"/>
</dbReference>
<feature type="repeat" description="WD" evidence="6">
    <location>
        <begin position="515"/>
        <end position="561"/>
    </location>
</feature>
<protein>
    <submittedName>
        <fullName evidence="9">G-protein beta WD-40 repeats containing protein</fullName>
    </submittedName>
</protein>
<dbReference type="PROSITE" id="PS50294">
    <property type="entry name" value="WD_REPEATS_REGION"/>
    <property type="match status" value="4"/>
</dbReference>
<dbReference type="PANTHER" id="PTHR19846">
    <property type="entry name" value="WD40 REPEAT PROTEIN"/>
    <property type="match status" value="1"/>
</dbReference>
<feature type="repeat" description="WD" evidence="6">
    <location>
        <begin position="317"/>
        <end position="364"/>
    </location>
</feature>
<evidence type="ECO:0000313" key="9">
    <source>
        <dbReference type="EMBL" id="ETO09832.1"/>
    </source>
</evidence>
<dbReference type="PROSITE" id="PS00678">
    <property type="entry name" value="WD_REPEATS_1"/>
    <property type="match status" value="6"/>
</dbReference>
<feature type="repeat" description="WD" evidence="6">
    <location>
        <begin position="466"/>
        <end position="514"/>
    </location>
</feature>
<evidence type="ECO:0000313" key="10">
    <source>
        <dbReference type="Proteomes" id="UP000023152"/>
    </source>
</evidence>
<dbReference type="InterPro" id="IPR001293">
    <property type="entry name" value="Znf_TRAF"/>
</dbReference>
<dbReference type="InterPro" id="IPR015943">
    <property type="entry name" value="WD40/YVTN_repeat-like_dom_sf"/>
</dbReference>
<keyword evidence="7" id="KW-0175">Coiled coil</keyword>
<dbReference type="SUPFAM" id="SSF50978">
    <property type="entry name" value="WD40 repeat-like"/>
    <property type="match status" value="1"/>
</dbReference>
<dbReference type="GO" id="GO:0008270">
    <property type="term" value="F:zinc ion binding"/>
    <property type="evidence" value="ECO:0007669"/>
    <property type="project" value="UniProtKB-KW"/>
</dbReference>
<dbReference type="PROSITE" id="PS50082">
    <property type="entry name" value="WD_REPEATS_2"/>
    <property type="match status" value="6"/>
</dbReference>
<sequence>MNQTEVSTQNKNEKELLELEQHSCFNKTWLLQLNSQEQLNNYICLICKQITNNPIKINCPQHKDNNNLLIVGKNCLKQFLNNNNNICPIEYHNDCKYYNMEIIQNQINELDVICLRQYKQEKINSIIVMCDFKGKIKNINDHLNNSCPLKIVNCWFKQFGCNYSCIKNKLQDHLISEMKYHFDLVMKRMEIMQEEMKQLQLENEKLKLEIQLKEKEKFILQKEEDFNQKKNQTEIKQEEEELKITQNNNNNNNNNNLLNFDLFFSSSKLINTLIGHNGRVWSIDYLTFDNNEFICSGSHDNTIRLWDIKTYKQIQIITGHLSHIFCVKFSSYHFYNNNRITICSSSSDRTIRLWDIQNSKQLQIFNEHTNSIYGIVFSQFNGGKYLCSASYDKSIRLWDIEISKSLYIFKGHINGVLCVDISLPSSSSKNNLIGTIGGNGYNICSGSADNTIRIWDIETNKQLIIFKEHNDWVKSIKYGSYNSGIIGGSNTILSGSHDKSIRLWDIRSNQQIQIFKGHIGGINVVEYSPFIIDNNSNIICSGSWDNTIRFWDIRSNKELYTIQRYENDDSGIYCVNFFIKDK</sequence>
<dbReference type="PANTHER" id="PTHR19846:SF0">
    <property type="entry name" value="PRE-MRNA PROCESSING FACTOR 4"/>
    <property type="match status" value="1"/>
</dbReference>
<dbReference type="GO" id="GO:0030621">
    <property type="term" value="F:U4 snRNA binding"/>
    <property type="evidence" value="ECO:0007669"/>
    <property type="project" value="TreeGrafter"/>
</dbReference>
<proteinExistence type="predicted"/>
<dbReference type="GO" id="GO:0046540">
    <property type="term" value="C:U4/U6 x U5 tri-snRNP complex"/>
    <property type="evidence" value="ECO:0007669"/>
    <property type="project" value="TreeGrafter"/>
</dbReference>
<keyword evidence="10" id="KW-1185">Reference proteome</keyword>
<evidence type="ECO:0000256" key="6">
    <source>
        <dbReference type="PROSITE-ProRule" id="PRU00221"/>
    </source>
</evidence>
<keyword evidence="3" id="KW-0677">Repeat</keyword>
<keyword evidence="1 6" id="KW-0853">WD repeat</keyword>
<reference evidence="9 10" key="1">
    <citation type="journal article" date="2013" name="Curr. Biol.">
        <title>The Genome of the Foraminiferan Reticulomyxa filosa.</title>
        <authorList>
            <person name="Glockner G."/>
            <person name="Hulsmann N."/>
            <person name="Schleicher M."/>
            <person name="Noegel A.A."/>
            <person name="Eichinger L."/>
            <person name="Gallinger C."/>
            <person name="Pawlowski J."/>
            <person name="Sierra R."/>
            <person name="Euteneuer U."/>
            <person name="Pillet L."/>
            <person name="Moustafa A."/>
            <person name="Platzer M."/>
            <person name="Groth M."/>
            <person name="Szafranski K."/>
            <person name="Schliwa M."/>
        </authorList>
    </citation>
    <scope>NUCLEOTIDE SEQUENCE [LARGE SCALE GENOMIC DNA]</scope>
</reference>
<evidence type="ECO:0000256" key="7">
    <source>
        <dbReference type="SAM" id="Coils"/>
    </source>
</evidence>
<feature type="domain" description="TRAF-type" evidence="8">
    <location>
        <begin position="137"/>
        <end position="173"/>
    </location>
</feature>
<dbReference type="Pfam" id="PF00400">
    <property type="entry name" value="WD40"/>
    <property type="match status" value="6"/>
</dbReference>
<dbReference type="SMART" id="SM00320">
    <property type="entry name" value="WD40"/>
    <property type="match status" value="6"/>
</dbReference>
<dbReference type="InterPro" id="IPR019775">
    <property type="entry name" value="WD40_repeat_CS"/>
</dbReference>
<evidence type="ECO:0000256" key="5">
    <source>
        <dbReference type="ARBA" id="ARBA00022833"/>
    </source>
</evidence>
<evidence type="ECO:0000259" key="8">
    <source>
        <dbReference type="Pfam" id="PF02176"/>
    </source>
</evidence>
<dbReference type="CDD" id="cd00200">
    <property type="entry name" value="WD40"/>
    <property type="match status" value="1"/>
</dbReference>
<dbReference type="InterPro" id="IPR013083">
    <property type="entry name" value="Znf_RING/FYVE/PHD"/>
</dbReference>
<name>X6M8N2_RETFI</name>
<dbReference type="CDD" id="cd22249">
    <property type="entry name" value="UDM1_RNF168_RNF169-like"/>
    <property type="match status" value="1"/>
</dbReference>
<keyword evidence="2" id="KW-0479">Metal-binding</keyword>
<keyword evidence="4" id="KW-0863">Zinc-finger</keyword>
<organism evidence="9 10">
    <name type="scientific">Reticulomyxa filosa</name>
    <dbReference type="NCBI Taxonomy" id="46433"/>
    <lineage>
        <taxon>Eukaryota</taxon>
        <taxon>Sar</taxon>
        <taxon>Rhizaria</taxon>
        <taxon>Retaria</taxon>
        <taxon>Foraminifera</taxon>
        <taxon>Monothalamids</taxon>
        <taxon>Reticulomyxidae</taxon>
        <taxon>Reticulomyxa</taxon>
    </lineage>
</organism>
<dbReference type="AlphaFoldDB" id="X6M8N2"/>
<dbReference type="InterPro" id="IPR036322">
    <property type="entry name" value="WD40_repeat_dom_sf"/>
</dbReference>
<dbReference type="SUPFAM" id="SSF49599">
    <property type="entry name" value="TRAF domain-like"/>
    <property type="match status" value="1"/>
</dbReference>
<dbReference type="Pfam" id="PF02176">
    <property type="entry name" value="zf-TRAF"/>
    <property type="match status" value="1"/>
</dbReference>
<dbReference type="PRINTS" id="PR00320">
    <property type="entry name" value="GPROTEINBRPT"/>
</dbReference>
<feature type="repeat" description="WD" evidence="6">
    <location>
        <begin position="365"/>
        <end position="408"/>
    </location>
</feature>
<evidence type="ECO:0000256" key="4">
    <source>
        <dbReference type="ARBA" id="ARBA00022771"/>
    </source>
</evidence>
<evidence type="ECO:0000256" key="2">
    <source>
        <dbReference type="ARBA" id="ARBA00022723"/>
    </source>
</evidence>
<comment type="caution">
    <text evidence="9">The sequence shown here is derived from an EMBL/GenBank/DDBJ whole genome shotgun (WGS) entry which is preliminary data.</text>
</comment>
<dbReference type="Proteomes" id="UP000023152">
    <property type="component" value="Unassembled WGS sequence"/>
</dbReference>
<feature type="repeat" description="WD" evidence="6">
    <location>
        <begin position="273"/>
        <end position="316"/>
    </location>
</feature>
<dbReference type="Gene3D" id="2.130.10.10">
    <property type="entry name" value="YVTN repeat-like/Quinoprotein amine dehydrogenase"/>
    <property type="match status" value="2"/>
</dbReference>
<evidence type="ECO:0000256" key="1">
    <source>
        <dbReference type="ARBA" id="ARBA00022574"/>
    </source>
</evidence>
<keyword evidence="5" id="KW-0862">Zinc</keyword>
<accession>X6M8N2</accession>
<evidence type="ECO:0000256" key="3">
    <source>
        <dbReference type="ARBA" id="ARBA00022737"/>
    </source>
</evidence>
<dbReference type="GO" id="GO:0000398">
    <property type="term" value="P:mRNA splicing, via spliceosome"/>
    <property type="evidence" value="ECO:0007669"/>
    <property type="project" value="TreeGrafter"/>
</dbReference>
<feature type="repeat" description="WD" evidence="6">
    <location>
        <begin position="439"/>
        <end position="465"/>
    </location>
</feature>